<feature type="binding site" evidence="13">
    <location>
        <position position="14"/>
    </location>
    <ligand>
        <name>NADPH</name>
        <dbReference type="ChEBI" id="CHEBI:57783"/>
    </ligand>
</feature>
<dbReference type="Pfam" id="PF01210">
    <property type="entry name" value="NAD_Gly3P_dh_N"/>
    <property type="match status" value="1"/>
</dbReference>
<comment type="catalytic activity">
    <reaction evidence="9">
        <text>sn-glycerol 3-phosphate + NADP(+) = dihydroxyacetone phosphate + NADPH + H(+)</text>
        <dbReference type="Rhea" id="RHEA:11096"/>
        <dbReference type="ChEBI" id="CHEBI:15378"/>
        <dbReference type="ChEBI" id="CHEBI:57597"/>
        <dbReference type="ChEBI" id="CHEBI:57642"/>
        <dbReference type="ChEBI" id="CHEBI:57783"/>
        <dbReference type="ChEBI" id="CHEBI:58349"/>
        <dbReference type="EC" id="1.1.1.94"/>
    </reaction>
    <physiologicalReaction direction="right-to-left" evidence="9">
        <dbReference type="Rhea" id="RHEA:11098"/>
    </physiologicalReaction>
</comment>
<dbReference type="UniPathway" id="UPA00940"/>
<evidence type="ECO:0000256" key="7">
    <source>
        <dbReference type="ARBA" id="ARBA00023209"/>
    </source>
</evidence>
<feature type="binding site" evidence="13">
    <location>
        <position position="113"/>
    </location>
    <ligand>
        <name>NADPH</name>
        <dbReference type="ChEBI" id="CHEBI:57783"/>
    </ligand>
</feature>
<comment type="pathway">
    <text evidence="13">Membrane lipid metabolism; glycerophospholipid metabolism.</text>
</comment>
<feature type="binding site" evidence="13">
    <location>
        <position position="263"/>
    </location>
    <ligand>
        <name>sn-glycerol 3-phosphate</name>
        <dbReference type="ChEBI" id="CHEBI:57597"/>
    </ligand>
</feature>
<name>A0A0P0L498_9GAMM</name>
<dbReference type="HAMAP" id="MF_00394">
    <property type="entry name" value="NAD_Glyc3P_dehydrog"/>
    <property type="match status" value="1"/>
</dbReference>
<dbReference type="GO" id="GO:0005975">
    <property type="term" value="P:carbohydrate metabolic process"/>
    <property type="evidence" value="ECO:0007669"/>
    <property type="project" value="InterPro"/>
</dbReference>
<evidence type="ECO:0000256" key="9">
    <source>
        <dbReference type="ARBA" id="ARBA00052716"/>
    </source>
</evidence>
<dbReference type="NCBIfam" id="NF000940">
    <property type="entry name" value="PRK00094.1-2"/>
    <property type="match status" value="1"/>
</dbReference>
<comment type="function">
    <text evidence="13">Catalyzes the reduction of the glycolytic intermediate dihydroxyacetone phosphate (DHAP) to sn-glycerol 3-phosphate (G3P), the key precursor for phospholipid synthesis.</text>
</comment>
<dbReference type="Pfam" id="PF07479">
    <property type="entry name" value="NAD_Gly3P_dh_C"/>
    <property type="match status" value="1"/>
</dbReference>
<dbReference type="InterPro" id="IPR036291">
    <property type="entry name" value="NAD(P)-bd_dom_sf"/>
</dbReference>
<dbReference type="GO" id="GO:0046474">
    <property type="term" value="P:glycerophospholipid biosynthetic process"/>
    <property type="evidence" value="ECO:0007669"/>
    <property type="project" value="TreeGrafter"/>
</dbReference>
<evidence type="ECO:0000259" key="18">
    <source>
        <dbReference type="Pfam" id="PF01210"/>
    </source>
</evidence>
<keyword evidence="8 13" id="KW-1208">Phospholipid metabolism</keyword>
<dbReference type="InterPro" id="IPR013328">
    <property type="entry name" value="6PGD_dom2"/>
</dbReference>
<dbReference type="InterPro" id="IPR006109">
    <property type="entry name" value="G3P_DH_NAD-dep_C"/>
</dbReference>
<evidence type="ECO:0000256" key="11">
    <source>
        <dbReference type="ARBA" id="ARBA00069372"/>
    </source>
</evidence>
<dbReference type="GO" id="GO:0051287">
    <property type="term" value="F:NAD binding"/>
    <property type="evidence" value="ECO:0007669"/>
    <property type="project" value="InterPro"/>
</dbReference>
<dbReference type="InterPro" id="IPR008927">
    <property type="entry name" value="6-PGluconate_DH-like_C_sf"/>
</dbReference>
<dbReference type="SUPFAM" id="SSF51735">
    <property type="entry name" value="NAD(P)-binding Rossmann-fold domains"/>
    <property type="match status" value="1"/>
</dbReference>
<feature type="binding site" evidence="16">
    <location>
        <begin position="11"/>
        <end position="16"/>
    </location>
    <ligand>
        <name>NAD(+)</name>
        <dbReference type="ChEBI" id="CHEBI:57540"/>
    </ligand>
</feature>
<evidence type="ECO:0000256" key="17">
    <source>
        <dbReference type="RuleBase" id="RU000437"/>
    </source>
</evidence>
<evidence type="ECO:0000256" key="8">
    <source>
        <dbReference type="ARBA" id="ARBA00023264"/>
    </source>
</evidence>
<dbReference type="PANTHER" id="PTHR11728:SF1">
    <property type="entry name" value="GLYCEROL-3-PHOSPHATE DEHYDROGENASE [NAD(+)] 2, CHLOROPLASTIC"/>
    <property type="match status" value="1"/>
</dbReference>
<feature type="binding site" evidence="13">
    <location>
        <position position="288"/>
    </location>
    <ligand>
        <name>NADPH</name>
        <dbReference type="ChEBI" id="CHEBI:57783"/>
    </ligand>
</feature>
<feature type="binding site" evidence="13">
    <location>
        <position position="262"/>
    </location>
    <ligand>
        <name>sn-glycerol 3-phosphate</name>
        <dbReference type="ChEBI" id="CHEBI:57597"/>
    </ligand>
</feature>
<feature type="binding site" evidence="13">
    <location>
        <position position="261"/>
    </location>
    <ligand>
        <name>sn-glycerol 3-phosphate</name>
        <dbReference type="ChEBI" id="CHEBI:57597"/>
    </ligand>
</feature>
<feature type="binding site" evidence="13">
    <location>
        <position position="15"/>
    </location>
    <ligand>
        <name>NADPH</name>
        <dbReference type="ChEBI" id="CHEBI:57783"/>
    </ligand>
</feature>
<evidence type="ECO:0000256" key="13">
    <source>
        <dbReference type="HAMAP-Rule" id="MF_00394"/>
    </source>
</evidence>
<feature type="binding site" evidence="13">
    <location>
        <position position="286"/>
    </location>
    <ligand>
        <name>NADPH</name>
        <dbReference type="ChEBI" id="CHEBI:57783"/>
    </ligand>
</feature>
<keyword evidence="6 13" id="KW-0443">Lipid metabolism</keyword>
<evidence type="ECO:0000256" key="14">
    <source>
        <dbReference type="PIRSR" id="PIRSR000114-1"/>
    </source>
</evidence>
<sequence>MTISAKITVFGAGSYGTALAICLARNGHKTLLWGRDAHQVDDMVSARENAKYLADCPFPDSLSATSDLRLAIQASDNILVVVPSHAFGDMLKQIKTVLDESANSNVKIAWATKGLDPQSGDLLQNVARNILGEDVALAVLSGPTFAKEMAAGLPTAISLSSTDDDFAATLSNLLHCEKCFRVYPNKDFIGVQLGGAVKNVIAIGAGIADGIGFGANARTALITRGLAEMTRLGIALNADPATFMGMAGLGDLVLTCTDNQSRNRRFGLALGKGVDVEQAITDIGQVVEGYRNTKEVHTLAQRMNVEMPIVEQVYQVLYQGKIAKLAAADLLSRDQTQE</sequence>
<evidence type="ECO:0000313" key="20">
    <source>
        <dbReference type="EMBL" id="ALK44271.1"/>
    </source>
</evidence>
<dbReference type="FunFam" id="1.10.1040.10:FF:000001">
    <property type="entry name" value="Glycerol-3-phosphate dehydrogenase [NAD(P)+]"/>
    <property type="match status" value="1"/>
</dbReference>
<comment type="catalytic activity">
    <reaction evidence="13">
        <text>sn-glycerol 3-phosphate + NAD(+) = dihydroxyacetone phosphate + NADH + H(+)</text>
        <dbReference type="Rhea" id="RHEA:11092"/>
        <dbReference type="ChEBI" id="CHEBI:15378"/>
        <dbReference type="ChEBI" id="CHEBI:57540"/>
        <dbReference type="ChEBI" id="CHEBI:57597"/>
        <dbReference type="ChEBI" id="CHEBI:57642"/>
        <dbReference type="ChEBI" id="CHEBI:57945"/>
        <dbReference type="EC" id="1.1.1.94"/>
    </reaction>
</comment>
<reference evidence="20" key="1">
    <citation type="submission" date="2015-08" db="EMBL/GenBank/DDBJ databases">
        <title>Partial sequence of psychrophilic Colwellia sp.</title>
        <authorList>
            <person name="Pankowski J.A."/>
            <person name="Leong J.S."/>
            <person name="Nano F.E."/>
        </authorList>
    </citation>
    <scope>NUCLEOTIDE SEQUENCE</scope>
    <source>
        <strain evidence="20">C1</strain>
    </source>
</reference>
<feature type="binding site" evidence="15">
    <location>
        <begin position="262"/>
        <end position="263"/>
    </location>
    <ligand>
        <name>substrate</name>
    </ligand>
</feature>
<gene>
    <name evidence="13" type="primary">gpsA</name>
</gene>
<dbReference type="EMBL" id="KT428295">
    <property type="protein sequence ID" value="ALK44271.1"/>
    <property type="molecule type" value="Genomic_DNA"/>
</dbReference>
<dbReference type="Gene3D" id="3.40.50.720">
    <property type="entry name" value="NAD(P)-binding Rossmann-like Domain"/>
    <property type="match status" value="1"/>
</dbReference>
<evidence type="ECO:0000256" key="12">
    <source>
        <dbReference type="ARBA" id="ARBA00080511"/>
    </source>
</evidence>
<evidence type="ECO:0000256" key="1">
    <source>
        <dbReference type="ARBA" id="ARBA00011009"/>
    </source>
</evidence>
<dbReference type="InterPro" id="IPR006168">
    <property type="entry name" value="G3P_DH_NAD-dep"/>
</dbReference>
<accession>A0A0P0L498</accession>
<evidence type="ECO:0000256" key="16">
    <source>
        <dbReference type="PIRSR" id="PIRSR000114-3"/>
    </source>
</evidence>
<dbReference type="GO" id="GO:0046167">
    <property type="term" value="P:glycerol-3-phosphate biosynthetic process"/>
    <property type="evidence" value="ECO:0007669"/>
    <property type="project" value="UniProtKB-UniRule"/>
</dbReference>
<keyword evidence="13" id="KW-0547">Nucleotide-binding</keyword>
<dbReference type="NCBIfam" id="NF000939">
    <property type="entry name" value="PRK00094.1-1"/>
    <property type="match status" value="1"/>
</dbReference>
<dbReference type="PRINTS" id="PR00077">
    <property type="entry name" value="GPDHDRGNASE"/>
</dbReference>
<evidence type="ECO:0000256" key="4">
    <source>
        <dbReference type="ARBA" id="ARBA00023002"/>
    </source>
</evidence>
<dbReference type="GO" id="GO:0046168">
    <property type="term" value="P:glycerol-3-phosphate catabolic process"/>
    <property type="evidence" value="ECO:0007669"/>
    <property type="project" value="InterPro"/>
</dbReference>
<feature type="binding site" evidence="13">
    <location>
        <position position="35"/>
    </location>
    <ligand>
        <name>NADPH</name>
        <dbReference type="ChEBI" id="CHEBI:57783"/>
    </ligand>
</feature>
<feature type="binding site" evidence="16">
    <location>
        <position position="262"/>
    </location>
    <ligand>
        <name>NAD(+)</name>
        <dbReference type="ChEBI" id="CHEBI:57540"/>
    </ligand>
</feature>
<keyword evidence="4 13" id="KW-0560">Oxidoreductase</keyword>
<feature type="binding site" evidence="13">
    <location>
        <position position="113"/>
    </location>
    <ligand>
        <name>sn-glycerol 3-phosphate</name>
        <dbReference type="ChEBI" id="CHEBI:57597"/>
    </ligand>
</feature>
<dbReference type="PANTHER" id="PTHR11728">
    <property type="entry name" value="GLYCEROL-3-PHOSPHATE DEHYDROGENASE"/>
    <property type="match status" value="1"/>
</dbReference>
<keyword evidence="2 13" id="KW-0444">Lipid biosynthesis</keyword>
<dbReference type="Gene3D" id="1.10.1040.10">
    <property type="entry name" value="N-(1-d-carboxylethyl)-l-norvaline Dehydrogenase, domain 2"/>
    <property type="match status" value="1"/>
</dbReference>
<feature type="binding site" evidence="13">
    <location>
        <position position="251"/>
    </location>
    <ligand>
        <name>sn-glycerol 3-phosphate</name>
        <dbReference type="ChEBI" id="CHEBI:57597"/>
    </ligand>
</feature>
<feature type="domain" description="Glycerol-3-phosphate dehydrogenase NAD-dependent C-terminal" evidence="19">
    <location>
        <begin position="187"/>
        <end position="323"/>
    </location>
</feature>
<evidence type="ECO:0000256" key="3">
    <source>
        <dbReference type="ARBA" id="ARBA00022857"/>
    </source>
</evidence>
<dbReference type="FunFam" id="3.40.50.720:FF:000019">
    <property type="entry name" value="Glycerol-3-phosphate dehydrogenase [NAD(P)+]"/>
    <property type="match status" value="1"/>
</dbReference>
<feature type="binding site" evidence="13">
    <location>
        <position position="262"/>
    </location>
    <ligand>
        <name>NADPH</name>
        <dbReference type="ChEBI" id="CHEBI:57783"/>
    </ligand>
</feature>
<evidence type="ECO:0000256" key="10">
    <source>
        <dbReference type="ARBA" id="ARBA00066687"/>
    </source>
</evidence>
<feature type="binding site" evidence="13">
    <location>
        <position position="142"/>
    </location>
    <ligand>
        <name>sn-glycerol 3-phosphate</name>
        <dbReference type="ChEBI" id="CHEBI:57597"/>
    </ligand>
</feature>
<dbReference type="InterPro" id="IPR011128">
    <property type="entry name" value="G3P_DH_NAD-dep_N"/>
</dbReference>
<dbReference type="EC" id="1.1.1.94" evidence="10 13"/>
<keyword evidence="7 13" id="KW-0594">Phospholipid biosynthesis</keyword>
<dbReference type="GO" id="GO:0141152">
    <property type="term" value="F:glycerol-3-phosphate dehydrogenase (NAD+) activity"/>
    <property type="evidence" value="ECO:0007669"/>
    <property type="project" value="RHEA"/>
</dbReference>
<feature type="binding site" evidence="13">
    <location>
        <position position="52"/>
    </location>
    <ligand>
        <name>NADPH</name>
        <dbReference type="ChEBI" id="CHEBI:57783"/>
    </ligand>
</feature>
<feature type="binding site" evidence="16">
    <location>
        <position position="146"/>
    </location>
    <ligand>
        <name>NAD(+)</name>
        <dbReference type="ChEBI" id="CHEBI:57540"/>
    </ligand>
</feature>
<evidence type="ECO:0000256" key="5">
    <source>
        <dbReference type="ARBA" id="ARBA00023027"/>
    </source>
</evidence>
<keyword evidence="13" id="KW-0963">Cytoplasm</keyword>
<feature type="binding site" evidence="13">
    <location>
        <position position="198"/>
    </location>
    <ligand>
        <name>sn-glycerol 3-phosphate</name>
        <dbReference type="ChEBI" id="CHEBI:57597"/>
    </ligand>
</feature>
<evidence type="ECO:0000256" key="15">
    <source>
        <dbReference type="PIRSR" id="PIRSR000114-2"/>
    </source>
</evidence>
<dbReference type="SUPFAM" id="SSF48179">
    <property type="entry name" value="6-phosphogluconate dehydrogenase C-terminal domain-like"/>
    <property type="match status" value="1"/>
</dbReference>
<comment type="caution">
    <text evidence="13">Lacks conserved residue(s) required for the propagation of feature annotation.</text>
</comment>
<dbReference type="GO" id="GO:0141153">
    <property type="term" value="F:glycerol-3-phosphate dehydrogenase (NADP+) activity"/>
    <property type="evidence" value="ECO:0007669"/>
    <property type="project" value="RHEA"/>
</dbReference>
<feature type="binding site" evidence="13">
    <location>
        <position position="146"/>
    </location>
    <ligand>
        <name>NADPH</name>
        <dbReference type="ChEBI" id="CHEBI:57783"/>
    </ligand>
</feature>
<proteinExistence type="inferred from homology"/>
<dbReference type="PIRSF" id="PIRSF000114">
    <property type="entry name" value="Glycerol-3-P_dh"/>
    <property type="match status" value="1"/>
</dbReference>
<evidence type="ECO:0000256" key="2">
    <source>
        <dbReference type="ARBA" id="ARBA00022516"/>
    </source>
</evidence>
<feature type="binding site" evidence="13">
    <location>
        <position position="144"/>
    </location>
    <ligand>
        <name>sn-glycerol 3-phosphate</name>
        <dbReference type="ChEBI" id="CHEBI:57597"/>
    </ligand>
</feature>
<comment type="subcellular location">
    <subcellularLocation>
        <location evidence="13">Cytoplasm</location>
    </subcellularLocation>
</comment>
<keyword evidence="3 13" id="KW-0521">NADP</keyword>
<dbReference type="PROSITE" id="PS00957">
    <property type="entry name" value="NAD_G3PDH"/>
    <property type="match status" value="1"/>
</dbReference>
<dbReference type="AlphaFoldDB" id="A0A0P0L498"/>
<feature type="domain" description="Glycerol-3-phosphate dehydrogenase NAD-dependent N-terminal" evidence="18">
    <location>
        <begin position="6"/>
        <end position="166"/>
    </location>
</feature>
<protein>
    <recommendedName>
        <fullName evidence="11 13">Glycerol-3-phosphate dehydrogenase [NAD(P)+]</fullName>
        <ecNumber evidence="10 13">1.1.1.94</ecNumber>
    </recommendedName>
    <alternativeName>
        <fullName evidence="13">NAD(P)(+)-dependent glycerol-3-phosphate dehydrogenase</fullName>
    </alternativeName>
    <alternativeName>
        <fullName evidence="12 13">NAD(P)H-dependent dihydroxyacetone-phosphate reductase</fullName>
    </alternativeName>
</protein>
<dbReference type="NCBIfam" id="NF000942">
    <property type="entry name" value="PRK00094.1-4"/>
    <property type="match status" value="1"/>
</dbReference>
<keyword evidence="5 13" id="KW-0520">NAD</keyword>
<organism evidence="20">
    <name type="scientific">Colwellia sp. C1</name>
    <dbReference type="NCBI Taxonomy" id="1737566"/>
    <lineage>
        <taxon>Bacteria</taxon>
        <taxon>Pseudomonadati</taxon>
        <taxon>Pseudomonadota</taxon>
        <taxon>Gammaproteobacteria</taxon>
        <taxon>Alteromonadales</taxon>
        <taxon>Colwelliaceae</taxon>
        <taxon>Colwellia</taxon>
    </lineage>
</organism>
<comment type="similarity">
    <text evidence="1 13 17">Belongs to the NAD-dependent glycerol-3-phosphate dehydrogenase family.</text>
</comment>
<feature type="binding site" evidence="15">
    <location>
        <position position="113"/>
    </location>
    <ligand>
        <name>substrate</name>
    </ligand>
</feature>
<evidence type="ECO:0000256" key="6">
    <source>
        <dbReference type="ARBA" id="ARBA00023098"/>
    </source>
</evidence>
<dbReference type="GO" id="GO:0005829">
    <property type="term" value="C:cytosol"/>
    <property type="evidence" value="ECO:0007669"/>
    <property type="project" value="TreeGrafter"/>
</dbReference>
<evidence type="ECO:0000259" key="19">
    <source>
        <dbReference type="Pfam" id="PF07479"/>
    </source>
</evidence>
<feature type="active site" description="Proton acceptor" evidence="13 14">
    <location>
        <position position="198"/>
    </location>
</feature>